<dbReference type="AlphaFoldDB" id="A0AAD5KNK3"/>
<dbReference type="Proteomes" id="UP000820818">
    <property type="component" value="Linkage Group LG7"/>
</dbReference>
<comment type="caution">
    <text evidence="2">The sequence shown here is derived from an EMBL/GenBank/DDBJ whole genome shotgun (WGS) entry which is preliminary data.</text>
</comment>
<organism evidence="2 3">
    <name type="scientific">Daphnia sinensis</name>
    <dbReference type="NCBI Taxonomy" id="1820382"/>
    <lineage>
        <taxon>Eukaryota</taxon>
        <taxon>Metazoa</taxon>
        <taxon>Ecdysozoa</taxon>
        <taxon>Arthropoda</taxon>
        <taxon>Crustacea</taxon>
        <taxon>Branchiopoda</taxon>
        <taxon>Diplostraca</taxon>
        <taxon>Cladocera</taxon>
        <taxon>Anomopoda</taxon>
        <taxon>Daphniidae</taxon>
        <taxon>Daphnia</taxon>
        <taxon>Daphnia similis group</taxon>
    </lineage>
</organism>
<proteinExistence type="predicted"/>
<name>A0AAD5KNK3_9CRUS</name>
<evidence type="ECO:0000313" key="3">
    <source>
        <dbReference type="Proteomes" id="UP000820818"/>
    </source>
</evidence>
<feature type="compositionally biased region" description="Low complexity" evidence="1">
    <location>
        <begin position="206"/>
        <end position="227"/>
    </location>
</feature>
<gene>
    <name evidence="2" type="ORF">GHT06_018708</name>
</gene>
<feature type="compositionally biased region" description="Polar residues" evidence="1">
    <location>
        <begin position="132"/>
        <end position="153"/>
    </location>
</feature>
<evidence type="ECO:0000256" key="1">
    <source>
        <dbReference type="SAM" id="MobiDB-lite"/>
    </source>
</evidence>
<dbReference type="EMBL" id="WJBH02000007">
    <property type="protein sequence ID" value="KAI9556134.1"/>
    <property type="molecule type" value="Genomic_DNA"/>
</dbReference>
<sequence length="227" mass="25427">MENAEFVNLPSRRVKPGQQFPVEATGDTTVKMFSMENVSEHLFYRKKQIAREFGEEGDDDDCERNAFRNQLAILESEPEVVNEHNSKEMEHWLRKLHIRKNCIIAQATSASTNRIDAISHVTKSASRLKGNARSNTSGKAHSHAQSHQSTATAEKTAISVDENTAEDNHTKTVAARSRRATKQMTEHRERKRRTKSLRNSGEHSASAKPTTSEKPSTSETGSSVRLS</sequence>
<feature type="region of interest" description="Disordered" evidence="1">
    <location>
        <begin position="124"/>
        <end position="227"/>
    </location>
</feature>
<keyword evidence="3" id="KW-1185">Reference proteome</keyword>
<evidence type="ECO:0000313" key="2">
    <source>
        <dbReference type="EMBL" id="KAI9556134.1"/>
    </source>
</evidence>
<reference evidence="2 3" key="1">
    <citation type="submission" date="2022-05" db="EMBL/GenBank/DDBJ databases">
        <title>A multi-omics perspective on studying reproductive biology in Daphnia sinensis.</title>
        <authorList>
            <person name="Jia J."/>
        </authorList>
    </citation>
    <scope>NUCLEOTIDE SEQUENCE [LARGE SCALE GENOMIC DNA]</scope>
    <source>
        <strain evidence="2 3">WSL</strain>
    </source>
</reference>
<protein>
    <submittedName>
        <fullName evidence="2">Uncharacterized protein</fullName>
    </submittedName>
</protein>
<accession>A0AAD5KNK3</accession>